<evidence type="ECO:0000313" key="1">
    <source>
        <dbReference type="EMBL" id="JAH81809.1"/>
    </source>
</evidence>
<dbReference type="EMBL" id="GBXM01026768">
    <property type="protein sequence ID" value="JAH81809.1"/>
    <property type="molecule type" value="Transcribed_RNA"/>
</dbReference>
<protein>
    <submittedName>
        <fullName evidence="1">Uncharacterized protein</fullName>
    </submittedName>
</protein>
<accession>A0A0E9VUJ0</accession>
<dbReference type="EMBL" id="GBXM01028509">
    <property type="protein sequence ID" value="JAH80068.1"/>
    <property type="molecule type" value="Transcribed_RNA"/>
</dbReference>
<reference evidence="1" key="1">
    <citation type="submission" date="2014-11" db="EMBL/GenBank/DDBJ databases">
        <authorList>
            <person name="Amaro Gonzalez C."/>
        </authorList>
    </citation>
    <scope>NUCLEOTIDE SEQUENCE</scope>
</reference>
<sequence>METCSPLPGMQEEIDEALFDMCSTNSHFLWLRT</sequence>
<dbReference type="AlphaFoldDB" id="A0A0E9VUJ0"/>
<proteinExistence type="predicted"/>
<reference evidence="1" key="2">
    <citation type="journal article" date="2015" name="Fish Shellfish Immunol.">
        <title>Early steps in the European eel (Anguilla anguilla)-Vibrio vulnificus interaction in the gills: Role of the RtxA13 toxin.</title>
        <authorList>
            <person name="Callol A."/>
            <person name="Pajuelo D."/>
            <person name="Ebbesson L."/>
            <person name="Teles M."/>
            <person name="MacKenzie S."/>
            <person name="Amaro C."/>
        </authorList>
    </citation>
    <scope>NUCLEOTIDE SEQUENCE</scope>
</reference>
<organism evidence="1">
    <name type="scientific">Anguilla anguilla</name>
    <name type="common">European freshwater eel</name>
    <name type="synonym">Muraena anguilla</name>
    <dbReference type="NCBI Taxonomy" id="7936"/>
    <lineage>
        <taxon>Eukaryota</taxon>
        <taxon>Metazoa</taxon>
        <taxon>Chordata</taxon>
        <taxon>Craniata</taxon>
        <taxon>Vertebrata</taxon>
        <taxon>Euteleostomi</taxon>
        <taxon>Actinopterygii</taxon>
        <taxon>Neopterygii</taxon>
        <taxon>Teleostei</taxon>
        <taxon>Anguilliformes</taxon>
        <taxon>Anguillidae</taxon>
        <taxon>Anguilla</taxon>
    </lineage>
</organism>
<name>A0A0E9VUJ0_ANGAN</name>